<dbReference type="AlphaFoldDB" id="A0AAQ3QGP4"/>
<dbReference type="Proteomes" id="UP001327560">
    <property type="component" value="Chromosome 6"/>
</dbReference>
<feature type="compositionally biased region" description="Basic and acidic residues" evidence="1">
    <location>
        <begin position="227"/>
        <end position="242"/>
    </location>
</feature>
<gene>
    <name evidence="2" type="ORF">Cni_G19164</name>
</gene>
<organism evidence="2 3">
    <name type="scientific">Canna indica</name>
    <name type="common">Indian-shot</name>
    <dbReference type="NCBI Taxonomy" id="4628"/>
    <lineage>
        <taxon>Eukaryota</taxon>
        <taxon>Viridiplantae</taxon>
        <taxon>Streptophyta</taxon>
        <taxon>Embryophyta</taxon>
        <taxon>Tracheophyta</taxon>
        <taxon>Spermatophyta</taxon>
        <taxon>Magnoliopsida</taxon>
        <taxon>Liliopsida</taxon>
        <taxon>Zingiberales</taxon>
        <taxon>Cannaceae</taxon>
        <taxon>Canna</taxon>
    </lineage>
</organism>
<feature type="region of interest" description="Disordered" evidence="1">
    <location>
        <begin position="310"/>
        <end position="330"/>
    </location>
</feature>
<feature type="region of interest" description="Disordered" evidence="1">
    <location>
        <begin position="210"/>
        <end position="255"/>
    </location>
</feature>
<accession>A0AAQ3QGP4</accession>
<evidence type="ECO:0000313" key="3">
    <source>
        <dbReference type="Proteomes" id="UP001327560"/>
    </source>
</evidence>
<proteinExistence type="predicted"/>
<name>A0AAQ3QGP4_9LILI</name>
<evidence type="ECO:0000256" key="1">
    <source>
        <dbReference type="SAM" id="MobiDB-lite"/>
    </source>
</evidence>
<sequence>MSRGHLRYVCHQETLIIILMEIKRHNELLSIAVVVLIFFFHGGPHRPEAEEHIVDLVNPGLPLSNHLDLLPPSPVGPADQLRSCYVEAWAISAGISNNVSLVDRRGRRVGALERIAHLPTAAMKDEEGARGRGGAGPGAEEQEGLIGAANAEAIEASQGGIGAEVGAALPDAVGVGGCSAGEERKERALEVEPELQVEVRYAAERSKERGEAAAELGPSGAAVVPEQHQREAAAAEAERLLERSPPGGVLQGRVGAGVGERSRGCGAVEADGEVERRVPSGHVAAVEHGSDLGGEALLAGGVSLGGHLGRVDEAGKRGDESTQRGRVAHRDGVMRRAVRVLVYSHSLFVHSPSSH</sequence>
<protein>
    <submittedName>
        <fullName evidence="2">Uncharacterized protein</fullName>
    </submittedName>
</protein>
<reference evidence="2 3" key="1">
    <citation type="submission" date="2023-10" db="EMBL/GenBank/DDBJ databases">
        <title>Chromosome-scale genome assembly provides insights into flower coloration mechanisms of Canna indica.</title>
        <authorList>
            <person name="Li C."/>
        </authorList>
    </citation>
    <scope>NUCLEOTIDE SEQUENCE [LARGE SCALE GENOMIC DNA]</scope>
    <source>
        <tissue evidence="2">Flower</tissue>
    </source>
</reference>
<dbReference type="EMBL" id="CP136895">
    <property type="protein sequence ID" value="WOL10409.1"/>
    <property type="molecule type" value="Genomic_DNA"/>
</dbReference>
<evidence type="ECO:0000313" key="2">
    <source>
        <dbReference type="EMBL" id="WOL10409.1"/>
    </source>
</evidence>
<keyword evidence="3" id="KW-1185">Reference proteome</keyword>